<name>A0A4D7JR74_9BACT</name>
<organism evidence="2 3">
    <name type="scientific">Mangrovivirga cuniculi</name>
    <dbReference type="NCBI Taxonomy" id="2715131"/>
    <lineage>
        <taxon>Bacteria</taxon>
        <taxon>Pseudomonadati</taxon>
        <taxon>Bacteroidota</taxon>
        <taxon>Cytophagia</taxon>
        <taxon>Cytophagales</taxon>
        <taxon>Mangrovivirgaceae</taxon>
        <taxon>Mangrovivirga</taxon>
    </lineage>
</organism>
<accession>A0A4D7JR74</accession>
<dbReference type="Proteomes" id="UP000298616">
    <property type="component" value="Chromosome"/>
</dbReference>
<reference evidence="2 3" key="1">
    <citation type="submission" date="2018-04" db="EMBL/GenBank/DDBJ databases">
        <title>Complete genome uncultured novel isolate.</title>
        <authorList>
            <person name="Merlino G."/>
        </authorList>
    </citation>
    <scope>NUCLEOTIDE SEQUENCE [LARGE SCALE GENOMIC DNA]</scope>
    <source>
        <strain evidence="3">R1DC9</strain>
    </source>
</reference>
<dbReference type="AlphaFoldDB" id="A0A4D7JR74"/>
<feature type="signal peptide" evidence="1">
    <location>
        <begin position="1"/>
        <end position="18"/>
    </location>
</feature>
<proteinExistence type="predicted"/>
<evidence type="ECO:0000256" key="1">
    <source>
        <dbReference type="SAM" id="SignalP"/>
    </source>
</evidence>
<gene>
    <name evidence="2" type="ORF">DCC35_05165</name>
</gene>
<evidence type="ECO:0008006" key="4">
    <source>
        <dbReference type="Google" id="ProtNLM"/>
    </source>
</evidence>
<sequence>MKSLLAIVLFIVAFKANAQLTMEPSVYFDYSWDLGNYGGRSFSLNYITEKDLFFQIFYNEYYRLPIWYNNPNASIFSFITIPPEKNFNSGAAFGKVFYLNKIETIRFNLVGGIGFSLLKEPEYSYNSSSDVRYFESSSLAVYFNPRIEFPVSRYIGFGIGSRMTATSNRYYFAFTSSVIFGSLRVKKDKRKLK</sequence>
<keyword evidence="1" id="KW-0732">Signal</keyword>
<evidence type="ECO:0000313" key="2">
    <source>
        <dbReference type="EMBL" id="QCK14176.1"/>
    </source>
</evidence>
<dbReference type="KEGG" id="fpf:DCC35_05165"/>
<evidence type="ECO:0000313" key="3">
    <source>
        <dbReference type="Proteomes" id="UP000298616"/>
    </source>
</evidence>
<dbReference type="EMBL" id="CP028923">
    <property type="protein sequence ID" value="QCK14176.1"/>
    <property type="molecule type" value="Genomic_DNA"/>
</dbReference>
<feature type="chain" id="PRO_5020876236" description="Outer membrane protein beta-barrel domain-containing protein" evidence="1">
    <location>
        <begin position="19"/>
        <end position="193"/>
    </location>
</feature>
<dbReference type="OrthoDB" id="978267at2"/>
<keyword evidence="3" id="KW-1185">Reference proteome</keyword>
<dbReference type="RefSeq" id="WP_137089770.1">
    <property type="nucleotide sequence ID" value="NZ_CP028923.1"/>
</dbReference>
<protein>
    <recommendedName>
        <fullName evidence="4">Outer membrane protein beta-barrel domain-containing protein</fullName>
    </recommendedName>
</protein>